<evidence type="ECO:0000313" key="3">
    <source>
        <dbReference type="Proteomes" id="UP000616779"/>
    </source>
</evidence>
<sequence length="525" mass="59693">MSRIWLILVLISSISGVLFVTGCKNTPSTAPSATYTPNGMTTPTPVSSSEVMNPSTPTSVSNTSEPPVKNEQKVSSLASKNLEITLTSTKEGFRIDHDETFGFYVMQTLPTPRGDAVLHVVRRMDQSTANDAWIRKDLVLIKPETKEVQIYTLMNGYTTDSYSTDSITQVLGFIDQEHIIYAAIHGDQDTPTTYNIEKMNVYSGGKEVLFNNQPDNVSPDFYMPGWLNDKKEKLVINSFKDGTTWVFDLLNHNVIKLEEKFKNTWPRFALFPSPDGNLFWYHGKLYNLQGQLIYAPNSLGRIELGLYWSPDSRYTVRHFANDDKPEDFLSGGENDILAPQSLTINDPTGKIVQQAETNDPKVHLELVGWIPEQQAAVIQYYEIDRSRPEDDQKTKVNYKLMSLLTGVQKTLMPTKLEDLTSSTRARVRTYSCCTAPEIPFFVDTNNSTFWRSEDRAIYLGQFTSGEHVWNVVDHRRAMAKIYVFSPLTKKIRTLEDKKTISDIKLFLKSWAFDTGNLTYQKLEMK</sequence>
<dbReference type="PROSITE" id="PS51257">
    <property type="entry name" value="PROKAR_LIPOPROTEIN"/>
    <property type="match status" value="1"/>
</dbReference>
<organism evidence="2 3">
    <name type="scientific">Paenibacillus phytorum</name>
    <dbReference type="NCBI Taxonomy" id="2654977"/>
    <lineage>
        <taxon>Bacteria</taxon>
        <taxon>Bacillati</taxon>
        <taxon>Bacillota</taxon>
        <taxon>Bacilli</taxon>
        <taxon>Bacillales</taxon>
        <taxon>Paenibacillaceae</taxon>
        <taxon>Paenibacillus</taxon>
    </lineage>
</organism>
<evidence type="ECO:0000313" key="2">
    <source>
        <dbReference type="EMBL" id="NOU76673.1"/>
    </source>
</evidence>
<comment type="caution">
    <text evidence="2">The sequence shown here is derived from an EMBL/GenBank/DDBJ whole genome shotgun (WGS) entry which is preliminary data.</text>
</comment>
<accession>A0ABX1Y9Q3</accession>
<dbReference type="SUPFAM" id="SSF82171">
    <property type="entry name" value="DPP6 N-terminal domain-like"/>
    <property type="match status" value="1"/>
</dbReference>
<dbReference type="RefSeq" id="WP_171649219.1">
    <property type="nucleotide sequence ID" value="NZ_WHOA01000245.1"/>
</dbReference>
<reference evidence="2 3" key="1">
    <citation type="submission" date="2019-10" db="EMBL/GenBank/DDBJ databases">
        <title>Description of Paenibacillus terrestris sp. nov.</title>
        <authorList>
            <person name="Carlier A."/>
            <person name="Qi S."/>
        </authorList>
    </citation>
    <scope>NUCLEOTIDE SEQUENCE [LARGE SCALE GENOMIC DNA]</scope>
    <source>
        <strain evidence="2 3">LMG 31458</strain>
    </source>
</reference>
<name>A0ABX1Y9Q3_9BACL</name>
<feature type="compositionally biased region" description="Polar residues" evidence="1">
    <location>
        <begin position="38"/>
        <end position="52"/>
    </location>
</feature>
<feature type="compositionally biased region" description="Low complexity" evidence="1">
    <location>
        <begin position="53"/>
        <end position="67"/>
    </location>
</feature>
<feature type="region of interest" description="Disordered" evidence="1">
    <location>
        <begin position="28"/>
        <end position="71"/>
    </location>
</feature>
<dbReference type="EMBL" id="WHOA01000245">
    <property type="protein sequence ID" value="NOU76673.1"/>
    <property type="molecule type" value="Genomic_DNA"/>
</dbReference>
<gene>
    <name evidence="2" type="ORF">GC098_35835</name>
</gene>
<keyword evidence="3" id="KW-1185">Reference proteome</keyword>
<proteinExistence type="predicted"/>
<evidence type="ECO:0000256" key="1">
    <source>
        <dbReference type="SAM" id="MobiDB-lite"/>
    </source>
</evidence>
<protein>
    <submittedName>
        <fullName evidence="2">Uncharacterized protein</fullName>
    </submittedName>
</protein>
<feature type="compositionally biased region" description="Low complexity" evidence="1">
    <location>
        <begin position="28"/>
        <end position="37"/>
    </location>
</feature>
<dbReference type="Proteomes" id="UP000616779">
    <property type="component" value="Unassembled WGS sequence"/>
</dbReference>